<feature type="region of interest" description="Disordered" evidence="1">
    <location>
        <begin position="34"/>
        <end position="62"/>
    </location>
</feature>
<proteinExistence type="predicted"/>
<comment type="caution">
    <text evidence="2">The sequence shown here is derived from an EMBL/GenBank/DDBJ whole genome shotgun (WGS) entry which is preliminary data.</text>
</comment>
<dbReference type="EMBL" id="JAPZBU010000009">
    <property type="protein sequence ID" value="KAJ5388492.1"/>
    <property type="molecule type" value="Genomic_DNA"/>
</dbReference>
<reference evidence="2" key="2">
    <citation type="journal article" date="2023" name="IMA Fungus">
        <title>Comparative genomic study of the Penicillium genus elucidates a diverse pangenome and 15 lateral gene transfer events.</title>
        <authorList>
            <person name="Petersen C."/>
            <person name="Sorensen T."/>
            <person name="Nielsen M.R."/>
            <person name="Sondergaard T.E."/>
            <person name="Sorensen J.L."/>
            <person name="Fitzpatrick D.A."/>
            <person name="Frisvad J.C."/>
            <person name="Nielsen K.L."/>
        </authorList>
    </citation>
    <scope>NUCLEOTIDE SEQUENCE</scope>
    <source>
        <strain evidence="2">IBT 29677</strain>
    </source>
</reference>
<gene>
    <name evidence="2" type="ORF">N7509_011033</name>
</gene>
<dbReference type="Pfam" id="PF11951">
    <property type="entry name" value="Fungal_trans_2"/>
    <property type="match status" value="1"/>
</dbReference>
<evidence type="ECO:0000256" key="1">
    <source>
        <dbReference type="SAM" id="MobiDB-lite"/>
    </source>
</evidence>
<dbReference type="AlphaFoldDB" id="A0A9X0B575"/>
<accession>A0A9X0B575</accession>
<dbReference type="RefSeq" id="XP_056486290.1">
    <property type="nucleotide sequence ID" value="XM_056635670.1"/>
</dbReference>
<name>A0A9X0B575_9EURO</name>
<evidence type="ECO:0000313" key="2">
    <source>
        <dbReference type="EMBL" id="KAJ5388492.1"/>
    </source>
</evidence>
<evidence type="ECO:0000313" key="3">
    <source>
        <dbReference type="Proteomes" id="UP001147747"/>
    </source>
</evidence>
<keyword evidence="3" id="KW-1185">Reference proteome</keyword>
<organism evidence="2 3">
    <name type="scientific">Penicillium cosmopolitanum</name>
    <dbReference type="NCBI Taxonomy" id="1131564"/>
    <lineage>
        <taxon>Eukaryota</taxon>
        <taxon>Fungi</taxon>
        <taxon>Dikarya</taxon>
        <taxon>Ascomycota</taxon>
        <taxon>Pezizomycotina</taxon>
        <taxon>Eurotiomycetes</taxon>
        <taxon>Eurotiomycetidae</taxon>
        <taxon>Eurotiales</taxon>
        <taxon>Aspergillaceae</taxon>
        <taxon>Penicillium</taxon>
    </lineage>
</organism>
<dbReference type="GeneID" id="81374650"/>
<reference evidence="2" key="1">
    <citation type="submission" date="2022-12" db="EMBL/GenBank/DDBJ databases">
        <authorList>
            <person name="Petersen C."/>
        </authorList>
    </citation>
    <scope>NUCLEOTIDE SEQUENCE</scope>
    <source>
        <strain evidence="2">IBT 29677</strain>
    </source>
</reference>
<protein>
    <submittedName>
        <fullName evidence="2">Uncharacterized protein</fullName>
    </submittedName>
</protein>
<dbReference type="InterPro" id="IPR021858">
    <property type="entry name" value="Fun_TF"/>
</dbReference>
<sequence length="280" mass="31361">MTDKEVTRALALIDKPTTDQPRTTGPFSVFRVQSEHTQSDLQPGSWFLGEAGKPPTQRDNDFSQSKYLEPEAEQHSTFEIDDPRWISLSLTRGLDMLSDEDSSIALNERNVHEIEDESDNSNESSITPTLAGLLDRTVSHTSGDYPANWKIVGSTGLTHPRDHVDKEVESLIPLGHDGLALQIPSTMKLGAPSNTLSYSLGYPQIKDPSVNMLIHHYTNNIVHLMQPVSHRGNPFQTLYLPLQLKDRVSLKSTKNHMGYLQQRLLCFIVCFAPQLPTYKA</sequence>
<dbReference type="Proteomes" id="UP001147747">
    <property type="component" value="Unassembled WGS sequence"/>
</dbReference>